<evidence type="ECO:0000256" key="4">
    <source>
        <dbReference type="ARBA" id="ARBA00022475"/>
    </source>
</evidence>
<keyword evidence="7" id="KW-0479">Metal-binding</keyword>
<feature type="transmembrane region" description="Helical" evidence="13">
    <location>
        <begin position="83"/>
        <end position="106"/>
    </location>
</feature>
<comment type="cofactor">
    <cofactor evidence="1">
        <name>heme b</name>
        <dbReference type="ChEBI" id="CHEBI:60344"/>
    </cofactor>
</comment>
<organism evidence="15 16">
    <name type="scientific">Rhodoblastus acidophilus</name>
    <name type="common">Rhodopseudomonas acidophila</name>
    <dbReference type="NCBI Taxonomy" id="1074"/>
    <lineage>
        <taxon>Bacteria</taxon>
        <taxon>Pseudomonadati</taxon>
        <taxon>Pseudomonadota</taxon>
        <taxon>Alphaproteobacteria</taxon>
        <taxon>Hyphomicrobiales</taxon>
        <taxon>Rhodoblastaceae</taxon>
        <taxon>Rhodoblastus</taxon>
    </lineage>
</organism>
<evidence type="ECO:0000259" key="14">
    <source>
        <dbReference type="Pfam" id="PF01292"/>
    </source>
</evidence>
<feature type="transmembrane region" description="Helical" evidence="13">
    <location>
        <begin position="150"/>
        <end position="169"/>
    </location>
</feature>
<evidence type="ECO:0000313" key="15">
    <source>
        <dbReference type="EMBL" id="MTV31154.1"/>
    </source>
</evidence>
<evidence type="ECO:0000256" key="9">
    <source>
        <dbReference type="ARBA" id="ARBA00022989"/>
    </source>
</evidence>
<dbReference type="InterPro" id="IPR011577">
    <property type="entry name" value="Cyt_b561_bac/Ni-Hgenase"/>
</dbReference>
<gene>
    <name evidence="15" type="ORF">GJ654_09115</name>
</gene>
<keyword evidence="3" id="KW-0813">Transport</keyword>
<keyword evidence="8" id="KW-0249">Electron transport</keyword>
<feature type="domain" description="Cytochrome b561 bacterial/Ni-hydrogenase" evidence="14">
    <location>
        <begin position="4"/>
        <end position="178"/>
    </location>
</feature>
<keyword evidence="10" id="KW-0408">Iron</keyword>
<dbReference type="RefSeq" id="WP_155445846.1">
    <property type="nucleotide sequence ID" value="NZ_JAOQNR010000006.1"/>
</dbReference>
<keyword evidence="6 13" id="KW-0812">Transmembrane</keyword>
<evidence type="ECO:0000256" key="12">
    <source>
        <dbReference type="ARBA" id="ARBA00037975"/>
    </source>
</evidence>
<evidence type="ECO:0000256" key="1">
    <source>
        <dbReference type="ARBA" id="ARBA00001970"/>
    </source>
</evidence>
<keyword evidence="5" id="KW-0349">Heme</keyword>
<comment type="similarity">
    <text evidence="12">Belongs to the cytochrome b561 family.</text>
</comment>
<dbReference type="OrthoDB" id="1247465at2"/>
<evidence type="ECO:0000256" key="5">
    <source>
        <dbReference type="ARBA" id="ARBA00022617"/>
    </source>
</evidence>
<dbReference type="InterPro" id="IPR016174">
    <property type="entry name" value="Di-haem_cyt_TM"/>
</dbReference>
<dbReference type="PANTHER" id="PTHR30529">
    <property type="entry name" value="CYTOCHROME B561"/>
    <property type="match status" value="1"/>
</dbReference>
<sequence>MTPYSRGAVALHWLSALFVLAAIGVGLYMKNAPLPPKTMFALFQLHKSLGVTALGLAALRLVWRATHRPPPLPEALAPWERTAAHAGHALLYVLLIAVPVSGWVVVSASPLKLPTVLYGAIPWPHLPWFSTLEDKKGLEPLFKAIHDTGALVFIAVILGHGAAAVRHAVKGDVPLARMGFSFRRKQR</sequence>
<feature type="transmembrane region" description="Helical" evidence="13">
    <location>
        <begin position="12"/>
        <end position="29"/>
    </location>
</feature>
<dbReference type="SUPFAM" id="SSF81342">
    <property type="entry name" value="Transmembrane di-heme cytochromes"/>
    <property type="match status" value="1"/>
</dbReference>
<dbReference type="GO" id="GO:0020037">
    <property type="term" value="F:heme binding"/>
    <property type="evidence" value="ECO:0007669"/>
    <property type="project" value="TreeGrafter"/>
</dbReference>
<keyword evidence="11 13" id="KW-0472">Membrane</keyword>
<dbReference type="Proteomes" id="UP000439113">
    <property type="component" value="Unassembled WGS sequence"/>
</dbReference>
<dbReference type="GO" id="GO:0005886">
    <property type="term" value="C:plasma membrane"/>
    <property type="evidence" value="ECO:0007669"/>
    <property type="project" value="UniProtKB-SubCell"/>
</dbReference>
<name>A0A6N8DQR1_RHOAC</name>
<keyword evidence="4" id="KW-1003">Cell membrane</keyword>
<dbReference type="EMBL" id="WNKS01000006">
    <property type="protein sequence ID" value="MTV31154.1"/>
    <property type="molecule type" value="Genomic_DNA"/>
</dbReference>
<dbReference type="AlphaFoldDB" id="A0A6N8DQR1"/>
<reference evidence="15 16" key="1">
    <citation type="submission" date="2019-11" db="EMBL/GenBank/DDBJ databases">
        <title>Whole-genome sequence of a Rhodoblastus acidophilus DSM 142.</title>
        <authorList>
            <person name="Kyndt J.A."/>
            <person name="Meyer T.E."/>
        </authorList>
    </citation>
    <scope>NUCLEOTIDE SEQUENCE [LARGE SCALE GENOMIC DNA]</scope>
    <source>
        <strain evidence="15 16">DSM 142</strain>
    </source>
</reference>
<evidence type="ECO:0000256" key="8">
    <source>
        <dbReference type="ARBA" id="ARBA00022982"/>
    </source>
</evidence>
<comment type="caution">
    <text evidence="15">The sequence shown here is derived from an EMBL/GenBank/DDBJ whole genome shotgun (WGS) entry which is preliminary data.</text>
</comment>
<dbReference type="GO" id="GO:0046872">
    <property type="term" value="F:metal ion binding"/>
    <property type="evidence" value="ECO:0007669"/>
    <property type="project" value="UniProtKB-KW"/>
</dbReference>
<evidence type="ECO:0000256" key="3">
    <source>
        <dbReference type="ARBA" id="ARBA00022448"/>
    </source>
</evidence>
<dbReference type="Gene3D" id="1.20.950.20">
    <property type="entry name" value="Transmembrane di-heme cytochromes, Chain C"/>
    <property type="match status" value="1"/>
</dbReference>
<evidence type="ECO:0000256" key="6">
    <source>
        <dbReference type="ARBA" id="ARBA00022692"/>
    </source>
</evidence>
<dbReference type="Pfam" id="PF01292">
    <property type="entry name" value="Ni_hydr_CYTB"/>
    <property type="match status" value="1"/>
</dbReference>
<feature type="transmembrane region" description="Helical" evidence="13">
    <location>
        <begin position="41"/>
        <end position="63"/>
    </location>
</feature>
<proteinExistence type="inferred from homology"/>
<evidence type="ECO:0000256" key="13">
    <source>
        <dbReference type="SAM" id="Phobius"/>
    </source>
</evidence>
<evidence type="ECO:0000256" key="2">
    <source>
        <dbReference type="ARBA" id="ARBA00004651"/>
    </source>
</evidence>
<comment type="subcellular location">
    <subcellularLocation>
        <location evidence="2">Cell membrane</location>
        <topology evidence="2">Multi-pass membrane protein</topology>
    </subcellularLocation>
</comment>
<evidence type="ECO:0000256" key="7">
    <source>
        <dbReference type="ARBA" id="ARBA00022723"/>
    </source>
</evidence>
<dbReference type="InterPro" id="IPR052168">
    <property type="entry name" value="Cytochrome_b561_oxidase"/>
</dbReference>
<dbReference type="GO" id="GO:0009055">
    <property type="term" value="F:electron transfer activity"/>
    <property type="evidence" value="ECO:0007669"/>
    <property type="project" value="InterPro"/>
</dbReference>
<accession>A0A6N8DQR1</accession>
<dbReference type="PANTHER" id="PTHR30529:SF1">
    <property type="entry name" value="CYTOCHROME B561 HOMOLOG 2"/>
    <property type="match status" value="1"/>
</dbReference>
<evidence type="ECO:0000256" key="10">
    <source>
        <dbReference type="ARBA" id="ARBA00023004"/>
    </source>
</evidence>
<evidence type="ECO:0000256" key="11">
    <source>
        <dbReference type="ARBA" id="ARBA00023136"/>
    </source>
</evidence>
<dbReference type="GO" id="GO:0022904">
    <property type="term" value="P:respiratory electron transport chain"/>
    <property type="evidence" value="ECO:0007669"/>
    <property type="project" value="InterPro"/>
</dbReference>
<protein>
    <submittedName>
        <fullName evidence="15">Cytochrome b</fullName>
    </submittedName>
</protein>
<keyword evidence="9 13" id="KW-1133">Transmembrane helix</keyword>
<evidence type="ECO:0000313" key="16">
    <source>
        <dbReference type="Proteomes" id="UP000439113"/>
    </source>
</evidence>